<dbReference type="EMBL" id="GBRH01279181">
    <property type="protein sequence ID" value="JAD18714.1"/>
    <property type="molecule type" value="Transcribed_RNA"/>
</dbReference>
<protein>
    <submittedName>
        <fullName evidence="1">Uncharacterized protein</fullName>
    </submittedName>
</protein>
<reference evidence="1" key="2">
    <citation type="journal article" date="2015" name="Data Brief">
        <title>Shoot transcriptome of the giant reed, Arundo donax.</title>
        <authorList>
            <person name="Barrero R.A."/>
            <person name="Guerrero F.D."/>
            <person name="Moolhuijzen P."/>
            <person name="Goolsby J.A."/>
            <person name="Tidwell J."/>
            <person name="Bellgard S.E."/>
            <person name="Bellgard M.I."/>
        </authorList>
    </citation>
    <scope>NUCLEOTIDE SEQUENCE</scope>
    <source>
        <tissue evidence="1">Shoot tissue taken approximately 20 cm above the soil surface</tissue>
    </source>
</reference>
<evidence type="ECO:0000313" key="1">
    <source>
        <dbReference type="EMBL" id="JAD18714.1"/>
    </source>
</evidence>
<reference evidence="1" key="1">
    <citation type="submission" date="2014-09" db="EMBL/GenBank/DDBJ databases">
        <authorList>
            <person name="Magalhaes I.L.F."/>
            <person name="Oliveira U."/>
            <person name="Santos F.R."/>
            <person name="Vidigal T.H.D.A."/>
            <person name="Brescovit A.D."/>
            <person name="Santos A.J."/>
        </authorList>
    </citation>
    <scope>NUCLEOTIDE SEQUENCE</scope>
    <source>
        <tissue evidence="1">Shoot tissue taken approximately 20 cm above the soil surface</tissue>
    </source>
</reference>
<accession>A0A0A8XXK6</accession>
<organism evidence="1">
    <name type="scientific">Arundo donax</name>
    <name type="common">Giant reed</name>
    <name type="synonym">Donax arundinaceus</name>
    <dbReference type="NCBI Taxonomy" id="35708"/>
    <lineage>
        <taxon>Eukaryota</taxon>
        <taxon>Viridiplantae</taxon>
        <taxon>Streptophyta</taxon>
        <taxon>Embryophyta</taxon>
        <taxon>Tracheophyta</taxon>
        <taxon>Spermatophyta</taxon>
        <taxon>Magnoliopsida</taxon>
        <taxon>Liliopsida</taxon>
        <taxon>Poales</taxon>
        <taxon>Poaceae</taxon>
        <taxon>PACMAD clade</taxon>
        <taxon>Arundinoideae</taxon>
        <taxon>Arundineae</taxon>
        <taxon>Arundo</taxon>
    </lineage>
</organism>
<sequence>MPFCDAKYCSNGTHSSEGCSATSS</sequence>
<dbReference type="AlphaFoldDB" id="A0A0A8XXK6"/>
<proteinExistence type="predicted"/>
<name>A0A0A8XXK6_ARUDO</name>